<sequence>MQNDRSQAKALLPGKKGPGGALLQGPGPRGFAPRGGAGGALPPPGGARFRAPAPLEKPWSSSPAEAPWRAPGPRGPSPTFGGRPLAEPLGGGRGLLGSPPHPPPEQGGGYGGAPSQQFSKLQLDLAMEISKLSQHLARPEFSQELSQQLSQHLGRSRALGPSDLDRPPLRESYRPDDGYSPRDPAPLLRDKGPLLGDSYEDRAPRRPALLGEARPAPYDSLEPDYHLDRRADYDRRDDYIDRRDDYERRPGIDSYGERRSHSYPDDYDEGYGRDRGYDGGSYGGSGDYARSSRPPTGGLLDRPPLLDTRY</sequence>
<dbReference type="VEuPathDB" id="VectorBase:HLOH_062154"/>
<dbReference type="OrthoDB" id="434647at2759"/>
<evidence type="ECO:0000313" key="3">
    <source>
        <dbReference type="Proteomes" id="UP000821853"/>
    </source>
</evidence>
<protein>
    <submittedName>
        <fullName evidence="2">Uncharacterized protein</fullName>
    </submittedName>
</protein>
<keyword evidence="3" id="KW-1185">Reference proteome</keyword>
<feature type="region of interest" description="Disordered" evidence="1">
    <location>
        <begin position="1"/>
        <end position="122"/>
    </location>
</feature>
<organism evidence="2 3">
    <name type="scientific">Haemaphysalis longicornis</name>
    <name type="common">Bush tick</name>
    <dbReference type="NCBI Taxonomy" id="44386"/>
    <lineage>
        <taxon>Eukaryota</taxon>
        <taxon>Metazoa</taxon>
        <taxon>Ecdysozoa</taxon>
        <taxon>Arthropoda</taxon>
        <taxon>Chelicerata</taxon>
        <taxon>Arachnida</taxon>
        <taxon>Acari</taxon>
        <taxon>Parasitiformes</taxon>
        <taxon>Ixodida</taxon>
        <taxon>Ixodoidea</taxon>
        <taxon>Ixodidae</taxon>
        <taxon>Haemaphysalinae</taxon>
        <taxon>Haemaphysalis</taxon>
    </lineage>
</organism>
<evidence type="ECO:0000256" key="1">
    <source>
        <dbReference type="SAM" id="MobiDB-lite"/>
    </source>
</evidence>
<feature type="compositionally biased region" description="Low complexity" evidence="1">
    <location>
        <begin position="142"/>
        <end position="153"/>
    </location>
</feature>
<comment type="caution">
    <text evidence="2">The sequence shown here is derived from an EMBL/GenBank/DDBJ whole genome shotgun (WGS) entry which is preliminary data.</text>
</comment>
<feature type="compositionally biased region" description="Basic and acidic residues" evidence="1">
    <location>
        <begin position="223"/>
        <end position="277"/>
    </location>
</feature>
<reference evidence="2 3" key="1">
    <citation type="journal article" date="2020" name="Cell">
        <title>Large-Scale Comparative Analyses of Tick Genomes Elucidate Their Genetic Diversity and Vector Capacities.</title>
        <authorList>
            <consortium name="Tick Genome and Microbiome Consortium (TIGMIC)"/>
            <person name="Jia N."/>
            <person name="Wang J."/>
            <person name="Shi W."/>
            <person name="Du L."/>
            <person name="Sun Y."/>
            <person name="Zhan W."/>
            <person name="Jiang J.F."/>
            <person name="Wang Q."/>
            <person name="Zhang B."/>
            <person name="Ji P."/>
            <person name="Bell-Sakyi L."/>
            <person name="Cui X.M."/>
            <person name="Yuan T.T."/>
            <person name="Jiang B.G."/>
            <person name="Yang W.F."/>
            <person name="Lam T.T."/>
            <person name="Chang Q.C."/>
            <person name="Ding S.J."/>
            <person name="Wang X.J."/>
            <person name="Zhu J.G."/>
            <person name="Ruan X.D."/>
            <person name="Zhao L."/>
            <person name="Wei J.T."/>
            <person name="Ye R.Z."/>
            <person name="Que T.C."/>
            <person name="Du C.H."/>
            <person name="Zhou Y.H."/>
            <person name="Cheng J.X."/>
            <person name="Dai P.F."/>
            <person name="Guo W.B."/>
            <person name="Han X.H."/>
            <person name="Huang E.J."/>
            <person name="Li L.F."/>
            <person name="Wei W."/>
            <person name="Gao Y.C."/>
            <person name="Liu J.Z."/>
            <person name="Shao H.Z."/>
            <person name="Wang X."/>
            <person name="Wang C.C."/>
            <person name="Yang T.C."/>
            <person name="Huo Q.B."/>
            <person name="Li W."/>
            <person name="Chen H.Y."/>
            <person name="Chen S.E."/>
            <person name="Zhou L.G."/>
            <person name="Ni X.B."/>
            <person name="Tian J.H."/>
            <person name="Sheng Y."/>
            <person name="Liu T."/>
            <person name="Pan Y.S."/>
            <person name="Xia L.Y."/>
            <person name="Li J."/>
            <person name="Zhao F."/>
            <person name="Cao W.C."/>
        </authorList>
    </citation>
    <scope>NUCLEOTIDE SEQUENCE [LARGE SCALE GENOMIC DNA]</scope>
    <source>
        <strain evidence="2">HaeL-2018</strain>
    </source>
</reference>
<name>A0A9J6GZ24_HAELO</name>
<feature type="region of interest" description="Disordered" evidence="1">
    <location>
        <begin position="134"/>
        <end position="310"/>
    </location>
</feature>
<gene>
    <name evidence="2" type="ORF">HPB48_025461</name>
</gene>
<evidence type="ECO:0000313" key="2">
    <source>
        <dbReference type="EMBL" id="KAH9383695.1"/>
    </source>
</evidence>
<accession>A0A9J6GZ24</accession>
<dbReference type="AlphaFoldDB" id="A0A9J6GZ24"/>
<feature type="compositionally biased region" description="Basic and acidic residues" evidence="1">
    <location>
        <begin position="163"/>
        <end position="180"/>
    </location>
</feature>
<feature type="compositionally biased region" description="Low complexity" evidence="1">
    <location>
        <begin position="23"/>
        <end position="32"/>
    </location>
</feature>
<proteinExistence type="predicted"/>
<dbReference type="Proteomes" id="UP000821853">
    <property type="component" value="Unassembled WGS sequence"/>
</dbReference>
<dbReference type="EMBL" id="JABSTR010001244">
    <property type="protein sequence ID" value="KAH9383695.1"/>
    <property type="molecule type" value="Genomic_DNA"/>
</dbReference>